<organism evidence="1 2">
    <name type="scientific">Isoptericola halotolerans</name>
    <dbReference type="NCBI Taxonomy" id="300560"/>
    <lineage>
        <taxon>Bacteria</taxon>
        <taxon>Bacillati</taxon>
        <taxon>Actinomycetota</taxon>
        <taxon>Actinomycetes</taxon>
        <taxon>Micrococcales</taxon>
        <taxon>Promicromonosporaceae</taxon>
        <taxon>Isoptericola</taxon>
    </lineage>
</organism>
<evidence type="ECO:0000313" key="2">
    <source>
        <dbReference type="Proteomes" id="UP000757540"/>
    </source>
</evidence>
<name>A0ABX2A861_9MICO</name>
<accession>A0ABX2A861</accession>
<dbReference type="InterPro" id="IPR027417">
    <property type="entry name" value="P-loop_NTPase"/>
</dbReference>
<comment type="caution">
    <text evidence="1">The sequence shown here is derived from an EMBL/GenBank/DDBJ whole genome shotgun (WGS) entry which is preliminary data.</text>
</comment>
<dbReference type="Proteomes" id="UP000757540">
    <property type="component" value="Unassembled WGS sequence"/>
</dbReference>
<protein>
    <recommendedName>
        <fullName evidence="3">Zinc ribbon domain-containing protein</fullName>
    </recommendedName>
</protein>
<dbReference type="SUPFAM" id="SSF52540">
    <property type="entry name" value="P-loop containing nucleoside triphosphate hydrolases"/>
    <property type="match status" value="1"/>
</dbReference>
<evidence type="ECO:0008006" key="3">
    <source>
        <dbReference type="Google" id="ProtNLM"/>
    </source>
</evidence>
<proteinExistence type="predicted"/>
<reference evidence="1 2" key="1">
    <citation type="submission" date="2020-05" db="EMBL/GenBank/DDBJ databases">
        <title>Genomic Encyclopedia of Type Strains, Phase III (KMG-III): the genomes of soil and plant-associated and newly described type strains.</title>
        <authorList>
            <person name="Whitman W."/>
        </authorList>
    </citation>
    <scope>NUCLEOTIDE SEQUENCE [LARGE SCALE GENOMIC DNA]</scope>
    <source>
        <strain evidence="1 2">KCTC 19046</strain>
    </source>
</reference>
<gene>
    <name evidence="1" type="ORF">HDG69_003403</name>
</gene>
<dbReference type="RefSeq" id="WP_171785021.1">
    <property type="nucleotide sequence ID" value="NZ_BAAAML010000004.1"/>
</dbReference>
<evidence type="ECO:0000313" key="1">
    <source>
        <dbReference type="EMBL" id="NOV98801.1"/>
    </source>
</evidence>
<keyword evidence="2" id="KW-1185">Reference proteome</keyword>
<dbReference type="EMBL" id="JABEZU010000005">
    <property type="protein sequence ID" value="NOV98801.1"/>
    <property type="molecule type" value="Genomic_DNA"/>
</dbReference>
<dbReference type="Gene3D" id="3.40.50.300">
    <property type="entry name" value="P-loop containing nucleotide triphosphate hydrolases"/>
    <property type="match status" value="1"/>
</dbReference>
<sequence>MTTGFSDADLEPLYTLRAEDMQASDLERWTAVVPGDESVLRKLTGPGPKLLKGPRGSGKSTFLKRAYARLSSNSSVLVAYINYSTHLALEPLMLNSEQSLEHFRQWLVYKVIIGLDEAHADSSPPQLRELAKVGRSYINELGTKTGEAPKTQIQPMSPAELLNFIERLALDEGRSRVVLLMDDAAHAFMQQQQREFFELFRALRSRTVACKAAIYPGVTSYSPFFNVGHEAEEIEIWIRPDGPDYLPTMRAIFKARFPESMQEAVRQELVDMAAHAAFGLPRNFLNILSDSLGDPDDREFAPSAPSLRRLRVAIQDNANRARALFAEISKKLPRYANFVEVGSEVQNNMVDQIRKTNMLRSRGPAKYVGIAIAQPWGSELGQIVSLLEYAGSVRRIGTVSRGETRYERVQIHTSILFAETALGLGRNLSAEDANRALARQSADDFVRRQADRIMTHELVDRCRLNLSPCPVCQSPRVSEDAAFCYKCGASLTVESVYASLLAAKVEVLDLPELKVHRIQDANIRTVQDVILDEGGSRLRSVKSIGEIWSARIKARAEEFVTL</sequence>